<dbReference type="NCBIfam" id="NF040717">
    <property type="entry name" value="BcsR_only"/>
    <property type="match status" value="1"/>
</dbReference>
<dbReference type="InterPro" id="IPR024487">
    <property type="entry name" value="CBP_BcsR"/>
</dbReference>
<evidence type="ECO:0000313" key="2">
    <source>
        <dbReference type="Proteomes" id="UP000281391"/>
    </source>
</evidence>
<dbReference type="RefSeq" id="WP_004957267.1">
    <property type="nucleotide sequence ID" value="NZ_JAEKCK010000007.1"/>
</dbReference>
<protein>
    <submittedName>
        <fullName evidence="1">Protein of uncharacterized function (DUF2629)</fullName>
    </submittedName>
</protein>
<dbReference type="Proteomes" id="UP000281391">
    <property type="component" value="Chromosome"/>
</dbReference>
<dbReference type="KEGG" id="sof:NCTC11214_01890"/>
<proteinExistence type="predicted"/>
<sequence length="63" mass="7267">MNNQPTRLNAVLASQAPDDLETLRHVFALPQLHYIDISRQERLAQMMARWPLLEELSQKSGSH</sequence>
<evidence type="ECO:0000313" key="1">
    <source>
        <dbReference type="EMBL" id="VDZ55869.1"/>
    </source>
</evidence>
<name>A0A3S4HJC4_SEROD</name>
<dbReference type="Pfam" id="PF10945">
    <property type="entry name" value="CBP_BcsR"/>
    <property type="match status" value="1"/>
</dbReference>
<gene>
    <name evidence="1" type="ORF">NCTC11214_01890</name>
</gene>
<reference evidence="1 2" key="1">
    <citation type="submission" date="2018-12" db="EMBL/GenBank/DDBJ databases">
        <authorList>
            <consortium name="Pathogen Informatics"/>
        </authorList>
    </citation>
    <scope>NUCLEOTIDE SEQUENCE [LARGE SCALE GENOMIC DNA]</scope>
    <source>
        <strain evidence="1 2">NCTC11214</strain>
    </source>
</reference>
<dbReference type="EMBL" id="LR134117">
    <property type="protein sequence ID" value="VDZ55869.1"/>
    <property type="molecule type" value="Genomic_DNA"/>
</dbReference>
<accession>A0A3S4HJC4</accession>
<organism evidence="1 2">
    <name type="scientific">Serratia odorifera</name>
    <dbReference type="NCBI Taxonomy" id="618"/>
    <lineage>
        <taxon>Bacteria</taxon>
        <taxon>Pseudomonadati</taxon>
        <taxon>Pseudomonadota</taxon>
        <taxon>Gammaproteobacteria</taxon>
        <taxon>Enterobacterales</taxon>
        <taxon>Yersiniaceae</taxon>
        <taxon>Serratia</taxon>
    </lineage>
</organism>
<dbReference type="AlphaFoldDB" id="A0A3S4HJC4"/>